<keyword evidence="3" id="KW-1185">Reference proteome</keyword>
<gene>
    <name evidence="2" type="ORF">QQ008_10200</name>
</gene>
<proteinExistence type="predicted"/>
<protein>
    <submittedName>
        <fullName evidence="2">DUF2911 domain-containing protein</fullName>
    </submittedName>
</protein>
<feature type="transmembrane region" description="Helical" evidence="1">
    <location>
        <begin position="5"/>
        <end position="22"/>
    </location>
</feature>
<comment type="caution">
    <text evidence="2">The sequence shown here is derived from an EMBL/GenBank/DDBJ whole genome shotgun (WGS) entry which is preliminary data.</text>
</comment>
<keyword evidence="1" id="KW-1133">Transmembrane helix</keyword>
<evidence type="ECO:0000313" key="2">
    <source>
        <dbReference type="EMBL" id="MDN5201737.1"/>
    </source>
</evidence>
<sequence length="186" mass="21185">MKQRIIILVGIVLASFIGYGIYEVAITRSFSPPDVARYNKNGLEINVDYCRPFKKGRLLFGDQNTNALEKFGEPWRTGANEATEISINKDIKFPEGILKAGKYSIYTVPGEEEWTVAFNEKLDYWGRSIFGSPFDPDLDVLRVKVPIQDIPEVVEQFTIDFEDDNGIVKMLFIWDKTKVVLPIEVA</sequence>
<dbReference type="EMBL" id="JAUJEA010000003">
    <property type="protein sequence ID" value="MDN5201737.1"/>
    <property type="molecule type" value="Genomic_DNA"/>
</dbReference>
<reference evidence="2" key="1">
    <citation type="submission" date="2023-06" db="EMBL/GenBank/DDBJ databases">
        <title>Genomic of Parafulvivirga corallium.</title>
        <authorList>
            <person name="Wang G."/>
        </authorList>
    </citation>
    <scope>NUCLEOTIDE SEQUENCE</scope>
    <source>
        <strain evidence="2">BMA10</strain>
    </source>
</reference>
<dbReference type="Pfam" id="PF11138">
    <property type="entry name" value="DUF2911"/>
    <property type="match status" value="1"/>
</dbReference>
<name>A0ABT8KNX6_9BACT</name>
<keyword evidence="1" id="KW-0812">Transmembrane</keyword>
<dbReference type="InterPro" id="IPR021314">
    <property type="entry name" value="DUF2911"/>
</dbReference>
<evidence type="ECO:0000313" key="3">
    <source>
        <dbReference type="Proteomes" id="UP001172082"/>
    </source>
</evidence>
<accession>A0ABT8KNX6</accession>
<keyword evidence="1" id="KW-0472">Membrane</keyword>
<organism evidence="2 3">
    <name type="scientific">Splendidivirga corallicola</name>
    <dbReference type="NCBI Taxonomy" id="3051826"/>
    <lineage>
        <taxon>Bacteria</taxon>
        <taxon>Pseudomonadati</taxon>
        <taxon>Bacteroidota</taxon>
        <taxon>Cytophagia</taxon>
        <taxon>Cytophagales</taxon>
        <taxon>Splendidivirgaceae</taxon>
        <taxon>Splendidivirga</taxon>
    </lineage>
</organism>
<dbReference type="RefSeq" id="WP_346751766.1">
    <property type="nucleotide sequence ID" value="NZ_JAUJEA010000003.1"/>
</dbReference>
<dbReference type="Proteomes" id="UP001172082">
    <property type="component" value="Unassembled WGS sequence"/>
</dbReference>
<evidence type="ECO:0000256" key="1">
    <source>
        <dbReference type="SAM" id="Phobius"/>
    </source>
</evidence>